<comment type="similarity">
    <text evidence="2 11">Belongs to the 'phage' integrase family. XerD subfamily.</text>
</comment>
<keyword evidence="8 11" id="KW-0238">DNA-binding</keyword>
<evidence type="ECO:0000256" key="4">
    <source>
        <dbReference type="ARBA" id="ARBA00022490"/>
    </source>
</evidence>
<dbReference type="GO" id="GO:0006313">
    <property type="term" value="P:DNA transposition"/>
    <property type="evidence" value="ECO:0007669"/>
    <property type="project" value="UniProtKB-UniRule"/>
</dbReference>
<reference evidence="14 15" key="1">
    <citation type="journal article" date="2015" name="Genome Announc.">
        <title>Expanding the biotechnology potential of lactobacilli through comparative genomics of 213 strains and associated genera.</title>
        <authorList>
            <person name="Sun Z."/>
            <person name="Harris H.M."/>
            <person name="McCann A."/>
            <person name="Guo C."/>
            <person name="Argimon S."/>
            <person name="Zhang W."/>
            <person name="Yang X."/>
            <person name="Jeffery I.B."/>
            <person name="Cooney J.C."/>
            <person name="Kagawa T.F."/>
            <person name="Liu W."/>
            <person name="Song Y."/>
            <person name="Salvetti E."/>
            <person name="Wrobel A."/>
            <person name="Rasinkangas P."/>
            <person name="Parkhill J."/>
            <person name="Rea M.C."/>
            <person name="O'Sullivan O."/>
            <person name="Ritari J."/>
            <person name="Douillard F.P."/>
            <person name="Paul Ross R."/>
            <person name="Yang R."/>
            <person name="Briner A.E."/>
            <person name="Felis G.E."/>
            <person name="de Vos W.M."/>
            <person name="Barrangou R."/>
            <person name="Klaenhammer T.R."/>
            <person name="Caufield P.W."/>
            <person name="Cui Y."/>
            <person name="Zhang H."/>
            <person name="O'Toole P.W."/>
        </authorList>
    </citation>
    <scope>NUCLEOTIDE SEQUENCE [LARGE SCALE GENOMIC DNA]</scope>
    <source>
        <strain evidence="14 15">DSM 17757</strain>
    </source>
</reference>
<evidence type="ECO:0000256" key="9">
    <source>
        <dbReference type="ARBA" id="ARBA00023172"/>
    </source>
</evidence>
<dbReference type="GO" id="GO:0007059">
    <property type="term" value="P:chromosome segregation"/>
    <property type="evidence" value="ECO:0007669"/>
    <property type="project" value="UniProtKB-UniRule"/>
</dbReference>
<evidence type="ECO:0000256" key="1">
    <source>
        <dbReference type="ARBA" id="ARBA00004496"/>
    </source>
</evidence>
<dbReference type="PANTHER" id="PTHR30349:SF81">
    <property type="entry name" value="TYROSINE RECOMBINASE XERC"/>
    <property type="match status" value="1"/>
</dbReference>
<evidence type="ECO:0000256" key="11">
    <source>
        <dbReference type="HAMAP-Rule" id="MF_01807"/>
    </source>
</evidence>
<dbReference type="InterPro" id="IPR011010">
    <property type="entry name" value="DNA_brk_join_enz"/>
</dbReference>
<name>A0A0R2IQV8_9LACO</name>
<comment type="subunit">
    <text evidence="11">Forms a cyclic heterotetrameric complex composed of two molecules of XerC and two molecules of XerD.</text>
</comment>
<evidence type="ECO:0000256" key="10">
    <source>
        <dbReference type="ARBA" id="ARBA00023306"/>
    </source>
</evidence>
<keyword evidence="7 11" id="KW-0229">DNA integration</keyword>
<dbReference type="NCBIfam" id="NF040815">
    <property type="entry name" value="recomb_XerA_Arch"/>
    <property type="match status" value="1"/>
</dbReference>
<dbReference type="Pfam" id="PF00589">
    <property type="entry name" value="Phage_integrase"/>
    <property type="match status" value="1"/>
</dbReference>
<dbReference type="CDD" id="cd00798">
    <property type="entry name" value="INT_XerDC_C"/>
    <property type="match status" value="1"/>
</dbReference>
<dbReference type="GO" id="GO:0009037">
    <property type="term" value="F:tyrosine-based site-specific recombinase activity"/>
    <property type="evidence" value="ECO:0007669"/>
    <property type="project" value="UniProtKB-UniRule"/>
</dbReference>
<proteinExistence type="inferred from homology"/>
<evidence type="ECO:0000256" key="3">
    <source>
        <dbReference type="ARBA" id="ARBA00015810"/>
    </source>
</evidence>
<keyword evidence="10 11" id="KW-0131">Cell cycle</keyword>
<dbReference type="Gene3D" id="1.10.150.130">
    <property type="match status" value="1"/>
</dbReference>
<evidence type="ECO:0000259" key="12">
    <source>
        <dbReference type="PROSITE" id="PS51898"/>
    </source>
</evidence>
<comment type="function">
    <text evidence="11">Site-specific tyrosine recombinase, which acts by catalyzing the cutting and rejoining of the recombining DNA molecules. The XerC-XerD complex is essential to convert dimers of the bacterial chromosome into monomers to permit their segregation at cell division. It also contributes to the segregational stability of plasmids.</text>
</comment>
<dbReference type="InterPro" id="IPR010998">
    <property type="entry name" value="Integrase_recombinase_N"/>
</dbReference>
<keyword evidence="6 11" id="KW-0159">Chromosome partition</keyword>
<dbReference type="Gene3D" id="1.10.443.10">
    <property type="entry name" value="Intergrase catalytic core"/>
    <property type="match status" value="1"/>
</dbReference>
<dbReference type="InterPro" id="IPR013762">
    <property type="entry name" value="Integrase-like_cat_sf"/>
</dbReference>
<dbReference type="SUPFAM" id="SSF56349">
    <property type="entry name" value="DNA breaking-rejoining enzymes"/>
    <property type="match status" value="1"/>
</dbReference>
<evidence type="ECO:0000256" key="7">
    <source>
        <dbReference type="ARBA" id="ARBA00022908"/>
    </source>
</evidence>
<feature type="active site" evidence="11">
    <location>
        <position position="146"/>
    </location>
</feature>
<comment type="subcellular location">
    <subcellularLocation>
        <location evidence="1 11">Cytoplasm</location>
    </subcellularLocation>
</comment>
<feature type="active site" description="O-(3'-phospho-DNA)-tyrosine intermediate" evidence="11">
    <location>
        <position position="276"/>
    </location>
</feature>
<feature type="domain" description="Tyr recombinase" evidence="12">
    <location>
        <begin position="106"/>
        <end position="289"/>
    </location>
</feature>
<keyword evidence="15" id="KW-1185">Reference proteome</keyword>
<keyword evidence="4 11" id="KW-0963">Cytoplasm</keyword>
<feature type="domain" description="Core-binding (CB)" evidence="13">
    <location>
        <begin position="1"/>
        <end position="85"/>
    </location>
</feature>
<dbReference type="NCBIfam" id="NF001399">
    <property type="entry name" value="PRK00283.1"/>
    <property type="match status" value="1"/>
</dbReference>
<evidence type="ECO:0000313" key="15">
    <source>
        <dbReference type="Proteomes" id="UP000051568"/>
    </source>
</evidence>
<dbReference type="InterPro" id="IPR050090">
    <property type="entry name" value="Tyrosine_recombinase_XerCD"/>
</dbReference>
<keyword evidence="5 11" id="KW-0132">Cell division</keyword>
<evidence type="ECO:0000256" key="5">
    <source>
        <dbReference type="ARBA" id="ARBA00022618"/>
    </source>
</evidence>
<evidence type="ECO:0000313" key="14">
    <source>
        <dbReference type="EMBL" id="KRN67587.1"/>
    </source>
</evidence>
<dbReference type="AlphaFoldDB" id="A0A0R2IQV8"/>
<dbReference type="RefSeq" id="WP_057748016.1">
    <property type="nucleotide sequence ID" value="NZ_BJVH01000001.1"/>
</dbReference>
<dbReference type="Pfam" id="PF02899">
    <property type="entry name" value="Phage_int_SAM_1"/>
    <property type="match status" value="1"/>
</dbReference>
<sequence length="295" mass="33938">MENVLQDYLHSLLVERGLSHNTIISYGQELKEFFEFLKIQKINSFDRIDRYTILNYLKHCDAEQKSRNSIIHTVTSLRQFFDYLVTENKINSDPMLKIDTPKSAHHLPQVLSATEIQALLNVPDTHKKLGVRDRTLLEVMYATGLRVSEVANLKLDDLRLEMGLITTIGKGDKQRIIPIGDVAIHWLEDYLDGARQILLKGRTSDYVFLNNHGNQMTRQGIWKNLKAMVRKAGITKDVTPHTIRHSFATTLLENGADLRTVQELLGHADISTTQIYTHVTKRHLTEVYNKYHPRA</sequence>
<feature type="active site" evidence="11">
    <location>
        <position position="241"/>
    </location>
</feature>
<dbReference type="PANTHER" id="PTHR30349">
    <property type="entry name" value="PHAGE INTEGRASE-RELATED"/>
    <property type="match status" value="1"/>
</dbReference>
<dbReference type="InterPro" id="IPR023009">
    <property type="entry name" value="Tyrosine_recombinase_XerC/XerD"/>
</dbReference>
<dbReference type="InterPro" id="IPR011932">
    <property type="entry name" value="Recomb_XerD"/>
</dbReference>
<dbReference type="PROSITE" id="PS51898">
    <property type="entry name" value="TYR_RECOMBINASE"/>
    <property type="match status" value="1"/>
</dbReference>
<evidence type="ECO:0000256" key="2">
    <source>
        <dbReference type="ARBA" id="ARBA00010450"/>
    </source>
</evidence>
<evidence type="ECO:0000256" key="6">
    <source>
        <dbReference type="ARBA" id="ARBA00022829"/>
    </source>
</evidence>
<gene>
    <name evidence="11" type="primary">xerD</name>
    <name evidence="14" type="ORF">IV80_GL000130</name>
</gene>
<dbReference type="Proteomes" id="UP000051568">
    <property type="component" value="Unassembled WGS sequence"/>
</dbReference>
<dbReference type="PROSITE" id="PS51900">
    <property type="entry name" value="CB"/>
    <property type="match status" value="1"/>
</dbReference>
<dbReference type="HAMAP" id="MF_01807">
    <property type="entry name" value="Recomb_XerD"/>
    <property type="match status" value="1"/>
</dbReference>
<dbReference type="InterPro" id="IPR044068">
    <property type="entry name" value="CB"/>
</dbReference>
<dbReference type="STRING" id="319652.IV80_GL000130"/>
<dbReference type="InterPro" id="IPR004107">
    <property type="entry name" value="Integrase_SAM-like_N"/>
</dbReference>
<feature type="active site" evidence="11">
    <location>
        <position position="170"/>
    </location>
</feature>
<dbReference type="GO" id="GO:0051301">
    <property type="term" value="P:cell division"/>
    <property type="evidence" value="ECO:0007669"/>
    <property type="project" value="UniProtKB-KW"/>
</dbReference>
<dbReference type="GO" id="GO:0005737">
    <property type="term" value="C:cytoplasm"/>
    <property type="evidence" value="ECO:0007669"/>
    <property type="project" value="UniProtKB-SubCell"/>
</dbReference>
<evidence type="ECO:0000256" key="8">
    <source>
        <dbReference type="ARBA" id="ARBA00023125"/>
    </source>
</evidence>
<organism evidence="14 15">
    <name type="scientific">Pediococcus cellicola</name>
    <dbReference type="NCBI Taxonomy" id="319652"/>
    <lineage>
        <taxon>Bacteria</taxon>
        <taxon>Bacillati</taxon>
        <taxon>Bacillota</taxon>
        <taxon>Bacilli</taxon>
        <taxon>Lactobacillales</taxon>
        <taxon>Lactobacillaceae</taxon>
        <taxon>Pediococcus</taxon>
    </lineage>
</organism>
<feature type="active site" evidence="11">
    <location>
        <position position="244"/>
    </location>
</feature>
<dbReference type="EMBL" id="JQBR01000001">
    <property type="protein sequence ID" value="KRN67587.1"/>
    <property type="molecule type" value="Genomic_DNA"/>
</dbReference>
<dbReference type="GO" id="GO:0003677">
    <property type="term" value="F:DNA binding"/>
    <property type="evidence" value="ECO:0007669"/>
    <property type="project" value="UniProtKB-UniRule"/>
</dbReference>
<keyword evidence="9 11" id="KW-0233">DNA recombination</keyword>
<evidence type="ECO:0000259" key="13">
    <source>
        <dbReference type="PROSITE" id="PS51900"/>
    </source>
</evidence>
<dbReference type="NCBIfam" id="TIGR02225">
    <property type="entry name" value="recomb_XerD"/>
    <property type="match status" value="1"/>
</dbReference>
<dbReference type="OrthoDB" id="9801717at2"/>
<accession>A0A0R2IQV8</accession>
<dbReference type="InterPro" id="IPR002104">
    <property type="entry name" value="Integrase_catalytic"/>
</dbReference>
<dbReference type="HAMAP" id="MF_01808">
    <property type="entry name" value="Recomb_XerC_XerD"/>
    <property type="match status" value="1"/>
</dbReference>
<protein>
    <recommendedName>
        <fullName evidence="3 11">Tyrosine recombinase XerD</fullName>
    </recommendedName>
</protein>
<comment type="caution">
    <text evidence="14">The sequence shown here is derived from an EMBL/GenBank/DDBJ whole genome shotgun (WGS) entry which is preliminary data.</text>
</comment>
<dbReference type="PATRIC" id="fig|319652.3.peg.132"/>
<feature type="active site" evidence="11">
    <location>
        <position position="267"/>
    </location>
</feature>